<comment type="caution">
    <text evidence="3">The sequence shown here is derived from an EMBL/GenBank/DDBJ whole genome shotgun (WGS) entry which is preliminary data.</text>
</comment>
<name>A0A8H4KJM7_9HYPO</name>
<dbReference type="AlphaFoldDB" id="A0A8H4KJM7"/>
<keyword evidence="4" id="KW-1185">Reference proteome</keyword>
<organism evidence="3 4">
    <name type="scientific">Fusarium albosuccineum</name>
    <dbReference type="NCBI Taxonomy" id="1237068"/>
    <lineage>
        <taxon>Eukaryota</taxon>
        <taxon>Fungi</taxon>
        <taxon>Dikarya</taxon>
        <taxon>Ascomycota</taxon>
        <taxon>Pezizomycotina</taxon>
        <taxon>Sordariomycetes</taxon>
        <taxon>Hypocreomycetidae</taxon>
        <taxon>Hypocreales</taxon>
        <taxon>Nectriaceae</taxon>
        <taxon>Fusarium</taxon>
        <taxon>Fusarium decemcellulare species complex</taxon>
    </lineage>
</organism>
<feature type="signal peptide" evidence="2">
    <location>
        <begin position="1"/>
        <end position="20"/>
    </location>
</feature>
<evidence type="ECO:0000256" key="2">
    <source>
        <dbReference type="SAM" id="SignalP"/>
    </source>
</evidence>
<feature type="compositionally biased region" description="Basic and acidic residues" evidence="1">
    <location>
        <begin position="79"/>
        <end position="103"/>
    </location>
</feature>
<evidence type="ECO:0000313" key="3">
    <source>
        <dbReference type="EMBL" id="KAF4451557.1"/>
    </source>
</evidence>
<keyword evidence="2" id="KW-0732">Signal</keyword>
<feature type="chain" id="PRO_5034803118" evidence="2">
    <location>
        <begin position="21"/>
        <end position="103"/>
    </location>
</feature>
<evidence type="ECO:0000313" key="4">
    <source>
        <dbReference type="Proteomes" id="UP000554235"/>
    </source>
</evidence>
<sequence length="103" mass="11077">MSSPGKPSRISSLLLSLTLAERSAPIDIPRPKPKDDTPVIGGYTSEGGAFFPKPALDDAKKQAVDKIGKGGESGYEADDEKKKKQKTKDNKYSENKEDGGVRI</sequence>
<proteinExistence type="predicted"/>
<gene>
    <name evidence="3" type="ORF">FALBO_16309</name>
</gene>
<evidence type="ECO:0000256" key="1">
    <source>
        <dbReference type="SAM" id="MobiDB-lite"/>
    </source>
</evidence>
<accession>A0A8H4KJM7</accession>
<dbReference type="Proteomes" id="UP000554235">
    <property type="component" value="Unassembled WGS sequence"/>
</dbReference>
<protein>
    <submittedName>
        <fullName evidence="3">Uncharacterized protein</fullName>
    </submittedName>
</protein>
<dbReference type="EMBL" id="JAADYS010003039">
    <property type="protein sequence ID" value="KAF4451557.1"/>
    <property type="molecule type" value="Genomic_DNA"/>
</dbReference>
<feature type="compositionally biased region" description="Basic and acidic residues" evidence="1">
    <location>
        <begin position="55"/>
        <end position="69"/>
    </location>
</feature>
<reference evidence="3 4" key="1">
    <citation type="submission" date="2020-01" db="EMBL/GenBank/DDBJ databases">
        <title>Identification and distribution of gene clusters putatively required for synthesis of sphingolipid metabolism inhibitors in phylogenetically diverse species of the filamentous fungus Fusarium.</title>
        <authorList>
            <person name="Kim H.-S."/>
            <person name="Busman M."/>
            <person name="Brown D.W."/>
            <person name="Divon H."/>
            <person name="Uhlig S."/>
            <person name="Proctor R.H."/>
        </authorList>
    </citation>
    <scope>NUCLEOTIDE SEQUENCE [LARGE SCALE GENOMIC DNA]</scope>
    <source>
        <strain evidence="3 4">NRRL 20459</strain>
    </source>
</reference>
<feature type="region of interest" description="Disordered" evidence="1">
    <location>
        <begin position="21"/>
        <end position="103"/>
    </location>
</feature>